<comment type="caution">
    <text evidence="1">The sequence shown here is derived from an EMBL/GenBank/DDBJ whole genome shotgun (WGS) entry which is preliminary data.</text>
</comment>
<proteinExistence type="predicted"/>
<name>A0A8T0GWT2_CERPU</name>
<dbReference type="AlphaFoldDB" id="A0A8T0GWT2"/>
<evidence type="ECO:0000313" key="1">
    <source>
        <dbReference type="EMBL" id="KAG0563363.1"/>
    </source>
</evidence>
<accession>A0A8T0GWT2</accession>
<organism evidence="1 2">
    <name type="scientific">Ceratodon purpureus</name>
    <name type="common">Fire moss</name>
    <name type="synonym">Dicranum purpureum</name>
    <dbReference type="NCBI Taxonomy" id="3225"/>
    <lineage>
        <taxon>Eukaryota</taxon>
        <taxon>Viridiplantae</taxon>
        <taxon>Streptophyta</taxon>
        <taxon>Embryophyta</taxon>
        <taxon>Bryophyta</taxon>
        <taxon>Bryophytina</taxon>
        <taxon>Bryopsida</taxon>
        <taxon>Dicranidae</taxon>
        <taxon>Pseudoditrichales</taxon>
        <taxon>Ditrichaceae</taxon>
        <taxon>Ceratodon</taxon>
    </lineage>
</organism>
<evidence type="ECO:0000313" key="2">
    <source>
        <dbReference type="Proteomes" id="UP000822688"/>
    </source>
</evidence>
<reference evidence="1" key="1">
    <citation type="submission" date="2020-06" db="EMBL/GenBank/DDBJ databases">
        <title>WGS assembly of Ceratodon purpureus strain R40.</title>
        <authorList>
            <person name="Carey S.B."/>
            <person name="Jenkins J."/>
            <person name="Shu S."/>
            <person name="Lovell J.T."/>
            <person name="Sreedasyam A."/>
            <person name="Maumus F."/>
            <person name="Tiley G.P."/>
            <person name="Fernandez-Pozo N."/>
            <person name="Barry K."/>
            <person name="Chen C."/>
            <person name="Wang M."/>
            <person name="Lipzen A."/>
            <person name="Daum C."/>
            <person name="Saski C.A."/>
            <person name="Payton A.C."/>
            <person name="Mcbreen J.C."/>
            <person name="Conrad R.E."/>
            <person name="Kollar L.M."/>
            <person name="Olsson S."/>
            <person name="Huttunen S."/>
            <person name="Landis J.B."/>
            <person name="Wickett N.J."/>
            <person name="Johnson M.G."/>
            <person name="Rensing S.A."/>
            <person name="Grimwood J."/>
            <person name="Schmutz J."/>
            <person name="Mcdaniel S.F."/>
        </authorList>
    </citation>
    <scope>NUCLEOTIDE SEQUENCE</scope>
    <source>
        <strain evidence="1">R40</strain>
    </source>
</reference>
<protein>
    <submittedName>
        <fullName evidence="1">Uncharacterized protein</fullName>
    </submittedName>
</protein>
<keyword evidence="2" id="KW-1185">Reference proteome</keyword>
<sequence length="64" mass="7336">MGMMFSSTFSSLFKSGLEPTFSVSCHAENIRRNAISQVEQLLVVTCIWLHYHVMTGRTLLTLWK</sequence>
<dbReference type="EMBL" id="CM026429">
    <property type="protein sequence ID" value="KAG0563363.1"/>
    <property type="molecule type" value="Genomic_DNA"/>
</dbReference>
<gene>
    <name evidence="1" type="ORF">KC19_8G024700</name>
</gene>
<dbReference type="Proteomes" id="UP000822688">
    <property type="component" value="Chromosome 8"/>
</dbReference>